<dbReference type="InterPro" id="IPR010359">
    <property type="entry name" value="IrrE_HExxH"/>
</dbReference>
<dbReference type="PANTHER" id="PTHR43236:SF1">
    <property type="entry name" value="BLL7220 PROTEIN"/>
    <property type="match status" value="1"/>
</dbReference>
<dbReference type="CDD" id="cd00093">
    <property type="entry name" value="HTH_XRE"/>
    <property type="match status" value="1"/>
</dbReference>
<dbReference type="EMBL" id="FAOZ01000004">
    <property type="protein sequence ID" value="CUU54982.1"/>
    <property type="molecule type" value="Genomic_DNA"/>
</dbReference>
<evidence type="ECO:0000313" key="4">
    <source>
        <dbReference type="Proteomes" id="UP000198802"/>
    </source>
</evidence>
<dbReference type="SUPFAM" id="SSF55486">
    <property type="entry name" value="Metalloproteases ('zincins'), catalytic domain"/>
    <property type="match status" value="1"/>
</dbReference>
<reference evidence="4" key="1">
    <citation type="submission" date="2015-11" db="EMBL/GenBank/DDBJ databases">
        <authorList>
            <person name="Varghese N."/>
        </authorList>
    </citation>
    <scope>NUCLEOTIDE SEQUENCE [LARGE SCALE GENOMIC DNA]</scope>
    <source>
        <strain evidence="4">DSM 45899</strain>
    </source>
</reference>
<dbReference type="Pfam" id="PF01381">
    <property type="entry name" value="HTH_3"/>
    <property type="match status" value="1"/>
</dbReference>
<dbReference type="SMART" id="SM00530">
    <property type="entry name" value="HTH_XRE"/>
    <property type="match status" value="1"/>
</dbReference>
<dbReference type="RefSeq" id="WP_193209784.1">
    <property type="nucleotide sequence ID" value="NZ_FAOZ01000004.1"/>
</dbReference>
<dbReference type="GO" id="GO:0003677">
    <property type="term" value="F:DNA binding"/>
    <property type="evidence" value="ECO:0007669"/>
    <property type="project" value="InterPro"/>
</dbReference>
<keyword evidence="4" id="KW-1185">Reference proteome</keyword>
<dbReference type="InterPro" id="IPR010982">
    <property type="entry name" value="Lambda_DNA-bd_dom_sf"/>
</dbReference>
<dbReference type="Gene3D" id="1.10.260.40">
    <property type="entry name" value="lambda repressor-like DNA-binding domains"/>
    <property type="match status" value="1"/>
</dbReference>
<proteinExistence type="inferred from homology"/>
<name>A0A0S4QKF1_9ACTN</name>
<organism evidence="3 4">
    <name type="scientific">Parafrankia irregularis</name>
    <dbReference type="NCBI Taxonomy" id="795642"/>
    <lineage>
        <taxon>Bacteria</taxon>
        <taxon>Bacillati</taxon>
        <taxon>Actinomycetota</taxon>
        <taxon>Actinomycetes</taxon>
        <taxon>Frankiales</taxon>
        <taxon>Frankiaceae</taxon>
        <taxon>Parafrankia</taxon>
    </lineage>
</organism>
<dbReference type="InterPro" id="IPR052345">
    <property type="entry name" value="Rad_response_metalloprotease"/>
</dbReference>
<dbReference type="Proteomes" id="UP000198802">
    <property type="component" value="Unassembled WGS sequence"/>
</dbReference>
<dbReference type="PROSITE" id="PS50943">
    <property type="entry name" value="HTH_CROC1"/>
    <property type="match status" value="1"/>
</dbReference>
<dbReference type="AlphaFoldDB" id="A0A0S4QKF1"/>
<sequence>MDDPQQLCLPDLHSPRPAIGTSALAAIAVGFDPARLTQARRLAGLTKRAVADQLLVSPVAVGQWEAGTHAPRPDHVAKLSDLLGVPPAFLAAGRPYARLESSAAHFRSLRRTPVGERQKAIAFTEQLWELTYALEKRVQLPPIDLPGFSAGEVVTDATSADPVTAARALRQAWNLGTGPIPHLVRSMEHHGLIVTLVPFAGMATATVDAFSTSHLPRPVVVLTPDRADDVYRHRFTAAHELGHLLLHPDTAPGDAVQEKEADAFAAEFLTPSSEITSLLPGRVDLHALDRLSRQWGVSVGSLIYRCREVGAVSDAAYRRAYQRLSQLRNLGLFQHEAVDGYPGEIPVLLSRAFALAEEHGLTLAALAAELAWPLPRLRLLLGQPDAGSRPRLRLV</sequence>
<protein>
    <submittedName>
        <fullName evidence="3">Zn-dependent peptidase ImmA, M78 family</fullName>
    </submittedName>
</protein>
<dbReference type="PANTHER" id="PTHR43236">
    <property type="entry name" value="ANTITOXIN HIGA1"/>
    <property type="match status" value="1"/>
</dbReference>
<dbReference type="SUPFAM" id="SSF47413">
    <property type="entry name" value="lambda repressor-like DNA-binding domains"/>
    <property type="match status" value="1"/>
</dbReference>
<gene>
    <name evidence="3" type="ORF">Ga0074812_10462</name>
</gene>
<comment type="similarity">
    <text evidence="1">Belongs to the short-chain fatty acyl-CoA assimilation regulator (ScfR) family.</text>
</comment>
<dbReference type="Gene3D" id="1.10.10.2910">
    <property type="match status" value="1"/>
</dbReference>
<dbReference type="Pfam" id="PF06114">
    <property type="entry name" value="Peptidase_M78"/>
    <property type="match status" value="1"/>
</dbReference>
<evidence type="ECO:0000256" key="1">
    <source>
        <dbReference type="ARBA" id="ARBA00007227"/>
    </source>
</evidence>
<accession>A0A0S4QKF1</accession>
<dbReference type="InterPro" id="IPR001387">
    <property type="entry name" value="Cro/C1-type_HTH"/>
</dbReference>
<evidence type="ECO:0000313" key="3">
    <source>
        <dbReference type="EMBL" id="CUU54982.1"/>
    </source>
</evidence>
<feature type="domain" description="HTH cro/C1-type" evidence="2">
    <location>
        <begin position="36"/>
        <end position="90"/>
    </location>
</feature>
<evidence type="ECO:0000259" key="2">
    <source>
        <dbReference type="PROSITE" id="PS50943"/>
    </source>
</evidence>